<evidence type="ECO:0000256" key="1">
    <source>
        <dbReference type="ARBA" id="ARBA00004127"/>
    </source>
</evidence>
<sequence length="172" mass="19385">MREAVLETLRDPAGGAVQGNEVLACRGSSPCPAEARPHPPCCRAFFLAFLYLVFFHYRIEPHFRRSIVINAAMTFGAFATAVRIIPCRVTLRAAQESFRLFKIIPCPTHHLPRFDPQTGILTGSKAGTLENLFLRLFGRCTENILCIILLIFQAFLCLLCFCLRHVLAGWYK</sequence>
<dbReference type="Proteomes" id="UP001222027">
    <property type="component" value="Unassembled WGS sequence"/>
</dbReference>
<organism evidence="6 7">
    <name type="scientific">Ensete ventricosum</name>
    <name type="common">Abyssinian banana</name>
    <name type="synonym">Musa ensete</name>
    <dbReference type="NCBI Taxonomy" id="4639"/>
    <lineage>
        <taxon>Eukaryota</taxon>
        <taxon>Viridiplantae</taxon>
        <taxon>Streptophyta</taxon>
        <taxon>Embryophyta</taxon>
        <taxon>Tracheophyta</taxon>
        <taxon>Spermatophyta</taxon>
        <taxon>Magnoliopsida</taxon>
        <taxon>Liliopsida</taxon>
        <taxon>Zingiberales</taxon>
        <taxon>Musaceae</taxon>
        <taxon>Ensete</taxon>
    </lineage>
</organism>
<evidence type="ECO:0000313" key="6">
    <source>
        <dbReference type="EMBL" id="KAJ8504883.1"/>
    </source>
</evidence>
<dbReference type="GO" id="GO:0016757">
    <property type="term" value="F:glycosyltransferase activity"/>
    <property type="evidence" value="ECO:0007669"/>
    <property type="project" value="UniProtKB-KW"/>
</dbReference>
<reference evidence="6 7" key="1">
    <citation type="submission" date="2022-12" db="EMBL/GenBank/DDBJ databases">
        <title>Chromosome-scale assembly of the Ensete ventricosum genome.</title>
        <authorList>
            <person name="Dussert Y."/>
            <person name="Stocks J."/>
            <person name="Wendawek A."/>
            <person name="Woldeyes F."/>
            <person name="Nichols R.A."/>
            <person name="Borrell J.S."/>
        </authorList>
    </citation>
    <scope>NUCLEOTIDE SEQUENCE [LARGE SCALE GENOMIC DNA]</scope>
    <source>
        <strain evidence="7">cv. Maze</strain>
        <tissue evidence="6">Seeds</tissue>
    </source>
</reference>
<keyword evidence="2" id="KW-0808">Transferase</keyword>
<dbReference type="GO" id="GO:0016020">
    <property type="term" value="C:membrane"/>
    <property type="evidence" value="ECO:0007669"/>
    <property type="project" value="TreeGrafter"/>
</dbReference>
<accession>A0AAV8RRS5</accession>
<feature type="transmembrane region" description="Helical" evidence="5">
    <location>
        <begin position="144"/>
        <end position="167"/>
    </location>
</feature>
<keyword evidence="5" id="KW-1133">Transmembrane helix</keyword>
<dbReference type="GO" id="GO:0012505">
    <property type="term" value="C:endomembrane system"/>
    <property type="evidence" value="ECO:0007669"/>
    <property type="project" value="UniProtKB-SubCell"/>
</dbReference>
<evidence type="ECO:0000256" key="3">
    <source>
        <dbReference type="ARBA" id="ARBA00022723"/>
    </source>
</evidence>
<comment type="caution">
    <text evidence="6">The sequence shown here is derived from an EMBL/GenBank/DDBJ whole genome shotgun (WGS) entry which is preliminary data.</text>
</comment>
<comment type="subcellular location">
    <subcellularLocation>
        <location evidence="1">Endomembrane system</location>
        <topology evidence="1">Multi-pass membrane protein</topology>
    </subcellularLocation>
</comment>
<keyword evidence="5" id="KW-0472">Membrane</keyword>
<proteinExistence type="predicted"/>
<keyword evidence="5" id="KW-0812">Transmembrane</keyword>
<dbReference type="GO" id="GO:0046872">
    <property type="term" value="F:metal ion binding"/>
    <property type="evidence" value="ECO:0007669"/>
    <property type="project" value="UniProtKB-KW"/>
</dbReference>
<gene>
    <name evidence="6" type="ORF">OPV22_005769</name>
</gene>
<evidence type="ECO:0000313" key="7">
    <source>
        <dbReference type="Proteomes" id="UP001222027"/>
    </source>
</evidence>
<dbReference type="PANTHER" id="PTHR10571:SF0">
    <property type="entry name" value="UDP-N-ACETYLGLUCOSAMINE--DOLICHYL-PHOSPHATE N-ACETYLGLUCOSAMINEPHOSPHOTRANSFERASE"/>
    <property type="match status" value="1"/>
</dbReference>
<keyword evidence="7" id="KW-1185">Reference proteome</keyword>
<keyword evidence="2" id="KW-0328">Glycosyltransferase</keyword>
<keyword evidence="3" id="KW-0479">Metal-binding</keyword>
<dbReference type="GO" id="GO:0003975">
    <property type="term" value="F:UDP-N-acetylglucosamine-dolichyl-phosphate N-acetylglucosaminephosphotransferase activity"/>
    <property type="evidence" value="ECO:0007669"/>
    <property type="project" value="InterPro"/>
</dbReference>
<evidence type="ECO:0000256" key="2">
    <source>
        <dbReference type="ARBA" id="ARBA00022676"/>
    </source>
</evidence>
<protein>
    <submittedName>
        <fullName evidence="6">Uncharacterized protein</fullName>
    </submittedName>
</protein>
<name>A0AAV8RRS5_ENSVE</name>
<dbReference type="GO" id="GO:0006488">
    <property type="term" value="P:dolichol-linked oligosaccharide biosynthetic process"/>
    <property type="evidence" value="ECO:0007669"/>
    <property type="project" value="InterPro"/>
</dbReference>
<evidence type="ECO:0000256" key="5">
    <source>
        <dbReference type="SAM" id="Phobius"/>
    </source>
</evidence>
<keyword evidence="4" id="KW-0460">Magnesium</keyword>
<dbReference type="PANTHER" id="PTHR10571">
    <property type="entry name" value="UDP-N-ACETYLGLUCOSAMINE--DOLICHYL-PHOSPHATE N-ACETYLGLUCOSAMINEPHOSPHOTRANSFERASE"/>
    <property type="match status" value="1"/>
</dbReference>
<dbReference type="InterPro" id="IPR033895">
    <property type="entry name" value="GPT"/>
</dbReference>
<dbReference type="EMBL" id="JAQQAF010000002">
    <property type="protein sequence ID" value="KAJ8504883.1"/>
    <property type="molecule type" value="Genomic_DNA"/>
</dbReference>
<dbReference type="AlphaFoldDB" id="A0AAV8RRS5"/>
<evidence type="ECO:0000256" key="4">
    <source>
        <dbReference type="ARBA" id="ARBA00022842"/>
    </source>
</evidence>